<keyword evidence="3" id="KW-1185">Reference proteome</keyword>
<evidence type="ECO:0000313" key="2">
    <source>
        <dbReference type="EMBL" id="KDO78295.1"/>
    </source>
</evidence>
<feature type="transmembrane region" description="Helical" evidence="1">
    <location>
        <begin position="111"/>
        <end position="132"/>
    </location>
</feature>
<dbReference type="Pfam" id="PF14476">
    <property type="entry name" value="Chloroplast_duf"/>
    <property type="match status" value="1"/>
</dbReference>
<keyword evidence="1" id="KW-0472">Membrane</keyword>
<dbReference type="AlphaFoldDB" id="A0A067GI10"/>
<feature type="transmembrane region" description="Helical" evidence="1">
    <location>
        <begin position="316"/>
        <end position="336"/>
    </location>
</feature>
<sequence>MATIQASGIMFAAGLPSFYSPNARVSATMNAPKIRMMNPISLPKLSNKVFVEDNLDLKNGFKNETQNMEQHHDDDDHKLVAAKLFGIMEAVADRVEMHKSVGEQRNNWNHLFLSSINGISLTAAFMTGIAGTSSGSSLLALKLSSTILYAAATGMLALINRIQPSQLAEEQRNAERLFKLLHGELQTVLALGNPSDADVNEAMEKVLALDRAYPLPLLGTMLEKFPSRVEPAVWWPQQQIRRKRRLTARKMNNGWDSKLEEQMRRIVEVIKEKDLDDYLRLANKALKLNKMLAVSGPLFSGLGAVASAFVDHHHGSSWAVIIGVVAGALASAVNTFQHGGQLGMVLEMYRGNAGFFKLMEETIESNVNESDVERRENGDLFEIKVALCLGRSLSELRNLAATSSENGEANNIEFASKLF</sequence>
<accession>A0A067GI10</accession>
<dbReference type="InterPro" id="IPR027949">
    <property type="entry name" value="Chloroplast_duf"/>
</dbReference>
<protein>
    <recommendedName>
        <fullName evidence="4">F-box protein</fullName>
    </recommendedName>
</protein>
<dbReference type="EMBL" id="KK784879">
    <property type="protein sequence ID" value="KDO78295.1"/>
    <property type="molecule type" value="Genomic_DNA"/>
</dbReference>
<gene>
    <name evidence="2" type="ORF">CISIN_1g014772mg</name>
</gene>
<organism evidence="2 3">
    <name type="scientific">Citrus sinensis</name>
    <name type="common">Sweet orange</name>
    <name type="synonym">Citrus aurantium var. sinensis</name>
    <dbReference type="NCBI Taxonomy" id="2711"/>
    <lineage>
        <taxon>Eukaryota</taxon>
        <taxon>Viridiplantae</taxon>
        <taxon>Streptophyta</taxon>
        <taxon>Embryophyta</taxon>
        <taxon>Tracheophyta</taxon>
        <taxon>Spermatophyta</taxon>
        <taxon>Magnoliopsida</taxon>
        <taxon>eudicotyledons</taxon>
        <taxon>Gunneridae</taxon>
        <taxon>Pentapetalae</taxon>
        <taxon>rosids</taxon>
        <taxon>malvids</taxon>
        <taxon>Sapindales</taxon>
        <taxon>Rutaceae</taxon>
        <taxon>Aurantioideae</taxon>
        <taxon>Citrus</taxon>
    </lineage>
</organism>
<keyword evidence="1" id="KW-0812">Transmembrane</keyword>
<keyword evidence="1" id="KW-1133">Transmembrane helix</keyword>
<dbReference type="PANTHER" id="PTHR33358">
    <property type="entry name" value="F-BOX PROTEIN WITH A DOMAIN PROTEIN"/>
    <property type="match status" value="1"/>
</dbReference>
<dbReference type="STRING" id="2711.A0A067GI10"/>
<dbReference type="PANTHER" id="PTHR33358:SF16">
    <property type="entry name" value="F-BOX PROTEIN"/>
    <property type="match status" value="1"/>
</dbReference>
<dbReference type="Proteomes" id="UP000027120">
    <property type="component" value="Unassembled WGS sequence"/>
</dbReference>
<feature type="transmembrane region" description="Helical" evidence="1">
    <location>
        <begin position="138"/>
        <end position="159"/>
    </location>
</feature>
<evidence type="ECO:0000256" key="1">
    <source>
        <dbReference type="SAM" id="Phobius"/>
    </source>
</evidence>
<proteinExistence type="predicted"/>
<evidence type="ECO:0000313" key="3">
    <source>
        <dbReference type="Proteomes" id="UP000027120"/>
    </source>
</evidence>
<feature type="transmembrane region" description="Helical" evidence="1">
    <location>
        <begin position="291"/>
        <end position="310"/>
    </location>
</feature>
<reference evidence="2 3" key="1">
    <citation type="submission" date="2014-04" db="EMBL/GenBank/DDBJ databases">
        <authorList>
            <consortium name="International Citrus Genome Consortium"/>
            <person name="Gmitter F."/>
            <person name="Chen C."/>
            <person name="Farmerie W."/>
            <person name="Harkins T."/>
            <person name="Desany B."/>
            <person name="Mohiuddin M."/>
            <person name="Kodira C."/>
            <person name="Borodovsky M."/>
            <person name="Lomsadze A."/>
            <person name="Burns P."/>
            <person name="Jenkins J."/>
            <person name="Prochnik S."/>
            <person name="Shu S."/>
            <person name="Chapman J."/>
            <person name="Pitluck S."/>
            <person name="Schmutz J."/>
            <person name="Rokhsar D."/>
        </authorList>
    </citation>
    <scope>NUCLEOTIDE SEQUENCE</scope>
</reference>
<name>A0A067GI10_CITSI</name>
<evidence type="ECO:0008006" key="4">
    <source>
        <dbReference type="Google" id="ProtNLM"/>
    </source>
</evidence>